<dbReference type="InterPro" id="IPR051694">
    <property type="entry name" value="Immunoregulatory_rcpt-like"/>
</dbReference>
<evidence type="ECO:0000313" key="7">
    <source>
        <dbReference type="EMBL" id="KAF2823664.1"/>
    </source>
</evidence>
<evidence type="ECO:0000256" key="6">
    <source>
        <dbReference type="SAM" id="Phobius"/>
    </source>
</evidence>
<sequence length="277" mass="29519">MCSQDTLTKKFYCCEPGSTDSVCWKGRETCNGGTDTPSDQQLGCIYRQSSGDVKYCCDKKTEDCTSRDRQFNICWSKGENSLRSLNATRLNQTYVSLLSASPTATSIAINKVQLLAMTGVDPSDRPSSSTSAASSTPASATASATSTSSATPSPADDGGLSGGAIGGIVGGVVGGLALLGAIAFFFWRRRKTTGKIDTNAPPGDPYQGYGYQPGHQPQPQQQYHEAAYSPQPAMAQPYSPPPTDKYAHQAPVHEAPAYNNPVEMDATYYSQQHQQTK</sequence>
<dbReference type="GO" id="GO:0016020">
    <property type="term" value="C:membrane"/>
    <property type="evidence" value="ECO:0007669"/>
    <property type="project" value="UniProtKB-SubCell"/>
</dbReference>
<evidence type="ECO:0000313" key="8">
    <source>
        <dbReference type="Proteomes" id="UP000799424"/>
    </source>
</evidence>
<dbReference type="PANTHER" id="PTHR15549">
    <property type="entry name" value="PAIRED IMMUNOGLOBULIN-LIKE TYPE 2 RECEPTOR"/>
    <property type="match status" value="1"/>
</dbReference>
<evidence type="ECO:0000256" key="5">
    <source>
        <dbReference type="SAM" id="MobiDB-lite"/>
    </source>
</evidence>
<dbReference type="AlphaFoldDB" id="A0A6A6ZTA5"/>
<feature type="transmembrane region" description="Helical" evidence="6">
    <location>
        <begin position="164"/>
        <end position="187"/>
    </location>
</feature>
<reference evidence="7" key="1">
    <citation type="journal article" date="2020" name="Stud. Mycol.">
        <title>101 Dothideomycetes genomes: a test case for predicting lifestyles and emergence of pathogens.</title>
        <authorList>
            <person name="Haridas S."/>
            <person name="Albert R."/>
            <person name="Binder M."/>
            <person name="Bloem J."/>
            <person name="Labutti K."/>
            <person name="Salamov A."/>
            <person name="Andreopoulos B."/>
            <person name="Baker S."/>
            <person name="Barry K."/>
            <person name="Bills G."/>
            <person name="Bluhm B."/>
            <person name="Cannon C."/>
            <person name="Castanera R."/>
            <person name="Culley D."/>
            <person name="Daum C."/>
            <person name="Ezra D."/>
            <person name="Gonzalez J."/>
            <person name="Henrissat B."/>
            <person name="Kuo A."/>
            <person name="Liang C."/>
            <person name="Lipzen A."/>
            <person name="Lutzoni F."/>
            <person name="Magnuson J."/>
            <person name="Mondo S."/>
            <person name="Nolan M."/>
            <person name="Ohm R."/>
            <person name="Pangilinan J."/>
            <person name="Park H.-J."/>
            <person name="Ramirez L."/>
            <person name="Alfaro M."/>
            <person name="Sun H."/>
            <person name="Tritt A."/>
            <person name="Yoshinaga Y."/>
            <person name="Zwiers L.-H."/>
            <person name="Turgeon B."/>
            <person name="Goodwin S."/>
            <person name="Spatafora J."/>
            <person name="Crous P."/>
            <person name="Grigoriev I."/>
        </authorList>
    </citation>
    <scope>NUCLEOTIDE SEQUENCE</scope>
    <source>
        <strain evidence="7">CBS 113818</strain>
    </source>
</reference>
<comment type="subcellular location">
    <subcellularLocation>
        <location evidence="1">Membrane</location>
        <topology evidence="1">Single-pass membrane protein</topology>
    </subcellularLocation>
</comment>
<dbReference type="EMBL" id="MU006231">
    <property type="protein sequence ID" value="KAF2823664.1"/>
    <property type="molecule type" value="Genomic_DNA"/>
</dbReference>
<accession>A0A6A6ZTA5</accession>
<feature type="compositionally biased region" description="Low complexity" evidence="5">
    <location>
        <begin position="205"/>
        <end position="223"/>
    </location>
</feature>
<feature type="region of interest" description="Disordered" evidence="5">
    <location>
        <begin position="194"/>
        <end position="277"/>
    </location>
</feature>
<feature type="region of interest" description="Disordered" evidence="5">
    <location>
        <begin position="120"/>
        <end position="156"/>
    </location>
</feature>
<dbReference type="Proteomes" id="UP000799424">
    <property type="component" value="Unassembled WGS sequence"/>
</dbReference>
<protein>
    <recommendedName>
        <fullName evidence="9">Mid2 domain-containing protein</fullName>
    </recommendedName>
</protein>
<dbReference type="GO" id="GO:0071944">
    <property type="term" value="C:cell periphery"/>
    <property type="evidence" value="ECO:0007669"/>
    <property type="project" value="UniProtKB-ARBA"/>
</dbReference>
<evidence type="ECO:0000256" key="1">
    <source>
        <dbReference type="ARBA" id="ARBA00004167"/>
    </source>
</evidence>
<evidence type="ECO:0008006" key="9">
    <source>
        <dbReference type="Google" id="ProtNLM"/>
    </source>
</evidence>
<organism evidence="7 8">
    <name type="scientific">Ophiobolus disseminans</name>
    <dbReference type="NCBI Taxonomy" id="1469910"/>
    <lineage>
        <taxon>Eukaryota</taxon>
        <taxon>Fungi</taxon>
        <taxon>Dikarya</taxon>
        <taxon>Ascomycota</taxon>
        <taxon>Pezizomycotina</taxon>
        <taxon>Dothideomycetes</taxon>
        <taxon>Pleosporomycetidae</taxon>
        <taxon>Pleosporales</taxon>
        <taxon>Pleosporineae</taxon>
        <taxon>Phaeosphaeriaceae</taxon>
        <taxon>Ophiobolus</taxon>
    </lineage>
</organism>
<gene>
    <name evidence="7" type="ORF">CC86DRAFT_395760</name>
</gene>
<keyword evidence="4 6" id="KW-0472">Membrane</keyword>
<proteinExistence type="predicted"/>
<name>A0A6A6ZTA5_9PLEO</name>
<feature type="compositionally biased region" description="Polar residues" evidence="5">
    <location>
        <begin position="268"/>
        <end position="277"/>
    </location>
</feature>
<evidence type="ECO:0000256" key="2">
    <source>
        <dbReference type="ARBA" id="ARBA00022692"/>
    </source>
</evidence>
<keyword evidence="3 6" id="KW-1133">Transmembrane helix</keyword>
<dbReference type="OrthoDB" id="3945612at2759"/>
<feature type="compositionally biased region" description="Low complexity" evidence="5">
    <location>
        <begin position="126"/>
        <end position="155"/>
    </location>
</feature>
<keyword evidence="2 6" id="KW-0812">Transmembrane</keyword>
<evidence type="ECO:0000256" key="3">
    <source>
        <dbReference type="ARBA" id="ARBA00022989"/>
    </source>
</evidence>
<keyword evidence="8" id="KW-1185">Reference proteome</keyword>
<evidence type="ECO:0000256" key="4">
    <source>
        <dbReference type="ARBA" id="ARBA00023136"/>
    </source>
</evidence>